<feature type="domain" description="4Fe-4S ferredoxin-type" evidence="10">
    <location>
        <begin position="215"/>
        <end position="249"/>
    </location>
</feature>
<dbReference type="Pfam" id="PF13450">
    <property type="entry name" value="NAD_binding_8"/>
    <property type="match status" value="1"/>
</dbReference>
<dbReference type="Pfam" id="PF14697">
    <property type="entry name" value="Fer4_21"/>
    <property type="match status" value="1"/>
</dbReference>
<comment type="similarity">
    <text evidence="2">Belongs to the HdrA family.</text>
</comment>
<dbReference type="PROSITE" id="PS51085">
    <property type="entry name" value="2FE2S_FER_2"/>
    <property type="match status" value="1"/>
</dbReference>
<organism evidence="11">
    <name type="scientific">uncultured Desulfobacterium sp</name>
    <dbReference type="NCBI Taxonomy" id="201089"/>
    <lineage>
        <taxon>Bacteria</taxon>
        <taxon>Pseudomonadati</taxon>
        <taxon>Thermodesulfobacteriota</taxon>
        <taxon>Desulfobacteria</taxon>
        <taxon>Desulfobacterales</taxon>
        <taxon>Desulfobacteriaceae</taxon>
        <taxon>Desulfobacterium</taxon>
        <taxon>environmental samples</taxon>
    </lineage>
</organism>
<dbReference type="CDD" id="cd00207">
    <property type="entry name" value="fer2"/>
    <property type="match status" value="1"/>
</dbReference>
<proteinExistence type="inferred from homology"/>
<dbReference type="AlphaFoldDB" id="A0A445MRL7"/>
<evidence type="ECO:0000256" key="3">
    <source>
        <dbReference type="ARBA" id="ARBA00022485"/>
    </source>
</evidence>
<dbReference type="InterPro" id="IPR017900">
    <property type="entry name" value="4Fe4S_Fe_S_CS"/>
</dbReference>
<sequence>MVTFKLNGVEVEGEEGQYILQVAQKYGVEIPTLCHHKALEPAGMCRLCTVEVFDGRRTRFVTSCNYPIWKGMEVFTDTEAVRSGRMLILEMLLARCPDVAIIKDLAKAYGIDEPRFKKENDDCILCGLCVRMCEKMGRSAISLTGRGVDMVVDTPFHLQTDVCMACGACASVCPTGHIKLEDITGRKIKQIPSEYDMGLKGRKPIYVPYAQAIPNTPVIDRTKCVHFKTGGCKVCTNFCGVNAIDHSQKDEVIELTVGSIILAPGFRPFDPTEFASYHYSSHPNVVTSMEFERILSASGPTMGHLVRPSDKKEPKKIAWLQCVGSRDLNKCDHGYCSSVCCMYAIKEAVIAKEHADKSLDCAIFYMDIRTHGKDFERYYDDARGKHGVRFINTRVPTVETIKGSDDILIRYTLQNGQPNEETFDMVVLSIGLETSPKVVEMARNMGIELTEGQFANTSSFRPVATAQDGIYVCGAFAGPKDIPQSVIEASSAAAEAGALLTSARNTLTKEKDIPEERNIIGERPRVGVFVCQCGINIGGLVDVPSVRDYAATLPYVEYASDNLYTCSQDSQENMAKIIKEKNLNRVVVAACTPKTHEPLFQETLVDAGLNKYVFEMTNIRNQCSWVHKDNPPMATAKAKDLVRMAVAKAALMEPLRESELEVDQRALVVGAGISGLVAAKTLSSQGYHVSLVEQSASLGGNALSLYKTWKGEHVQGHLAELINSVESDGNIDIYKNTRLGNVEGFVGNFKTTLIADGADKTIEHGIAVIATGGKEHTPDEYLYGKDPRVVTHLELDKMFLAEDQKLKEIKNAVFIQCVGSREPERPYCSRVCCTHSIESAIQLKELNPDITVYILFRDIRSYGEREYLYREARAKGVIFIRYELDQKPEVTGGKDGLEIKVINQVIGRPVILKADLVALASAIVSPRDEKLAQFFKIPMNEDGFFIEAHAKLGPSEFATDGVFLCGMAHYPKPIDESVAQAQAAVSRAVTLLARQKVKVSGTVAQVNPVMCSSCGVCVDICPYSAPSFIKQGPFTGRAEVNPVLCKGCGLCVASCRSGALNLKGFGTDQIMAMINEI</sequence>
<dbReference type="PROSITE" id="PS00198">
    <property type="entry name" value="4FE4S_FER_1"/>
    <property type="match status" value="3"/>
</dbReference>
<gene>
    <name evidence="11" type="ORF">PITCH_A1150097</name>
</gene>
<evidence type="ECO:0000256" key="6">
    <source>
        <dbReference type="ARBA" id="ARBA00023002"/>
    </source>
</evidence>
<evidence type="ECO:0000256" key="4">
    <source>
        <dbReference type="ARBA" id="ARBA00022723"/>
    </source>
</evidence>
<dbReference type="SUPFAM" id="SSF51905">
    <property type="entry name" value="FAD/NAD(P)-binding domain"/>
    <property type="match status" value="2"/>
</dbReference>
<dbReference type="InterPro" id="IPR039650">
    <property type="entry name" value="HdrA-like"/>
</dbReference>
<keyword evidence="3" id="KW-0004">4Fe-4S</keyword>
<dbReference type="PANTHER" id="PTHR43498">
    <property type="entry name" value="FERREDOXIN:COB-COM HETERODISULFIDE REDUCTASE SUBUNIT A"/>
    <property type="match status" value="1"/>
</dbReference>
<dbReference type="InterPro" id="IPR023753">
    <property type="entry name" value="FAD/NAD-binding_dom"/>
</dbReference>
<accession>A0A445MRL7</accession>
<dbReference type="InterPro" id="IPR036188">
    <property type="entry name" value="FAD/NAD-bd_sf"/>
</dbReference>
<feature type="domain" description="4Fe-4S ferredoxin-type" evidence="10">
    <location>
        <begin position="154"/>
        <end position="183"/>
    </location>
</feature>
<protein>
    <submittedName>
        <fullName evidence="11">4Fe-4S binding domain protein</fullName>
    </submittedName>
</protein>
<dbReference type="InterPro" id="IPR017896">
    <property type="entry name" value="4Fe4S_Fe-S-bd"/>
</dbReference>
<keyword evidence="4" id="KW-0479">Metal-binding</keyword>
<feature type="domain" description="2Fe-2S ferredoxin-type" evidence="9">
    <location>
        <begin position="1"/>
        <end position="80"/>
    </location>
</feature>
<feature type="domain" description="4Fe-4S ferredoxin-type" evidence="10">
    <location>
        <begin position="114"/>
        <end position="146"/>
    </location>
</feature>
<dbReference type="Gene3D" id="3.30.70.20">
    <property type="match status" value="2"/>
</dbReference>
<dbReference type="PANTHER" id="PTHR43498:SF1">
    <property type="entry name" value="COB--COM HETERODISULFIDE REDUCTASE IRON-SULFUR SUBUNIT A"/>
    <property type="match status" value="1"/>
</dbReference>
<evidence type="ECO:0000256" key="7">
    <source>
        <dbReference type="ARBA" id="ARBA00023004"/>
    </source>
</evidence>
<dbReference type="Gene3D" id="3.10.20.740">
    <property type="match status" value="1"/>
</dbReference>
<dbReference type="GO" id="GO:0051539">
    <property type="term" value="F:4 iron, 4 sulfur cluster binding"/>
    <property type="evidence" value="ECO:0007669"/>
    <property type="project" value="UniProtKB-KW"/>
</dbReference>
<dbReference type="GO" id="GO:0046872">
    <property type="term" value="F:metal ion binding"/>
    <property type="evidence" value="ECO:0007669"/>
    <property type="project" value="UniProtKB-KW"/>
</dbReference>
<feature type="domain" description="4Fe-4S ferredoxin-type" evidence="10">
    <location>
        <begin position="1036"/>
        <end position="1065"/>
    </location>
</feature>
<evidence type="ECO:0000256" key="1">
    <source>
        <dbReference type="ARBA" id="ARBA00001974"/>
    </source>
</evidence>
<dbReference type="EMBL" id="OJIN01000019">
    <property type="protein sequence ID" value="SPD72062.1"/>
    <property type="molecule type" value="Genomic_DNA"/>
</dbReference>
<keyword evidence="5" id="KW-0285">Flavoprotein</keyword>
<dbReference type="Pfam" id="PF12838">
    <property type="entry name" value="Fer4_7"/>
    <property type="match status" value="1"/>
</dbReference>
<reference evidence="11" key="1">
    <citation type="submission" date="2018-01" db="EMBL/GenBank/DDBJ databases">
        <authorList>
            <person name="Regsiter A."/>
            <person name="William W."/>
        </authorList>
    </citation>
    <scope>NUCLEOTIDE SEQUENCE</scope>
    <source>
        <strain evidence="11">TRIP AH-1</strain>
    </source>
</reference>
<evidence type="ECO:0000256" key="8">
    <source>
        <dbReference type="ARBA" id="ARBA00023014"/>
    </source>
</evidence>
<evidence type="ECO:0000259" key="9">
    <source>
        <dbReference type="PROSITE" id="PS51085"/>
    </source>
</evidence>
<feature type="domain" description="4Fe-4S ferredoxin-type" evidence="10">
    <location>
        <begin position="1002"/>
        <end position="1031"/>
    </location>
</feature>
<dbReference type="Gene3D" id="3.50.50.60">
    <property type="entry name" value="FAD/NAD(P)-binding domain"/>
    <property type="match status" value="1"/>
</dbReference>
<keyword evidence="8" id="KW-0411">Iron-sulfur</keyword>
<dbReference type="Pfam" id="PF07992">
    <property type="entry name" value="Pyr_redox_2"/>
    <property type="match status" value="1"/>
</dbReference>
<name>A0A445MRL7_9BACT</name>
<evidence type="ECO:0000313" key="11">
    <source>
        <dbReference type="EMBL" id="SPD72062.1"/>
    </source>
</evidence>
<keyword evidence="6" id="KW-0560">Oxidoreductase</keyword>
<evidence type="ECO:0000259" key="10">
    <source>
        <dbReference type="PROSITE" id="PS51379"/>
    </source>
</evidence>
<evidence type="ECO:0000256" key="2">
    <source>
        <dbReference type="ARBA" id="ARBA00006561"/>
    </source>
</evidence>
<keyword evidence="5" id="KW-0274">FAD</keyword>
<dbReference type="SUPFAM" id="SSF54862">
    <property type="entry name" value="4Fe-4S ferredoxins"/>
    <property type="match status" value="2"/>
</dbReference>
<comment type="cofactor">
    <cofactor evidence="1">
        <name>FAD</name>
        <dbReference type="ChEBI" id="CHEBI:57692"/>
    </cofactor>
</comment>
<dbReference type="PROSITE" id="PS51379">
    <property type="entry name" value="4FE4S_FER_2"/>
    <property type="match status" value="5"/>
</dbReference>
<dbReference type="GO" id="GO:0016491">
    <property type="term" value="F:oxidoreductase activity"/>
    <property type="evidence" value="ECO:0007669"/>
    <property type="project" value="UniProtKB-KW"/>
</dbReference>
<keyword evidence="7" id="KW-0408">Iron</keyword>
<dbReference type="InterPro" id="IPR036010">
    <property type="entry name" value="2Fe-2S_ferredoxin-like_sf"/>
</dbReference>
<evidence type="ECO:0000256" key="5">
    <source>
        <dbReference type="ARBA" id="ARBA00022827"/>
    </source>
</evidence>
<dbReference type="InterPro" id="IPR001041">
    <property type="entry name" value="2Fe-2S_ferredoxin-type"/>
</dbReference>
<dbReference type="SUPFAM" id="SSF54292">
    <property type="entry name" value="2Fe-2S ferredoxin-like"/>
    <property type="match status" value="1"/>
</dbReference>
<dbReference type="Pfam" id="PF13510">
    <property type="entry name" value="Fer2_4"/>
    <property type="match status" value="1"/>
</dbReference>